<dbReference type="Proteomes" id="UP000318242">
    <property type="component" value="Unassembled WGS sequence"/>
</dbReference>
<keyword evidence="2" id="KW-1185">Reference proteome</keyword>
<evidence type="ECO:0008006" key="3">
    <source>
        <dbReference type="Google" id="ProtNLM"/>
    </source>
</evidence>
<gene>
    <name evidence="1" type="ORF">VCO01S_11750</name>
</gene>
<dbReference type="AlphaFoldDB" id="A0A4Y3ILS9"/>
<dbReference type="EMBL" id="BJLH01000004">
    <property type="protein sequence ID" value="GEA59982.1"/>
    <property type="molecule type" value="Genomic_DNA"/>
</dbReference>
<proteinExistence type="predicted"/>
<sequence length="192" mass="21180">MIKHYSIIAIAFLLSACSTTPQKGDTVLETRVLESNTITTSAAVIDIDYEDRSVTIENQNRIVVLYVTPEVKRFDEIKVGDFVTTEYTESVAVHVQTQDGETRIQTSGDLDQARESVDAMEQIQVVSDILAVDTTLGTVTLKQPHGGELTLPVEYPDNLNNVSVGDQVVMTYTKAVVISIDKQSDEMPLSRK</sequence>
<name>A0A4Y3ILS9_9VIBR</name>
<organism evidence="1 2">
    <name type="scientific">Vibrio comitans NBRC 102076</name>
    <dbReference type="NCBI Taxonomy" id="1219078"/>
    <lineage>
        <taxon>Bacteria</taxon>
        <taxon>Pseudomonadati</taxon>
        <taxon>Pseudomonadota</taxon>
        <taxon>Gammaproteobacteria</taxon>
        <taxon>Vibrionales</taxon>
        <taxon>Vibrionaceae</taxon>
        <taxon>Vibrio</taxon>
    </lineage>
</organism>
<dbReference type="RefSeq" id="WP_244311356.1">
    <property type="nucleotide sequence ID" value="NZ_BJLH01000004.1"/>
</dbReference>
<protein>
    <recommendedName>
        <fullName evidence="3">Lipoprotein</fullName>
    </recommendedName>
</protein>
<comment type="caution">
    <text evidence="1">The sequence shown here is derived from an EMBL/GenBank/DDBJ whole genome shotgun (WGS) entry which is preliminary data.</text>
</comment>
<evidence type="ECO:0000313" key="1">
    <source>
        <dbReference type="EMBL" id="GEA59982.1"/>
    </source>
</evidence>
<evidence type="ECO:0000313" key="2">
    <source>
        <dbReference type="Proteomes" id="UP000318242"/>
    </source>
</evidence>
<dbReference type="PROSITE" id="PS51257">
    <property type="entry name" value="PROKAR_LIPOPROTEIN"/>
    <property type="match status" value="1"/>
</dbReference>
<reference evidence="1 2" key="1">
    <citation type="submission" date="2019-06" db="EMBL/GenBank/DDBJ databases">
        <title>Whole genome shotgun sequence of Vibrio comitans NBRC 102076.</title>
        <authorList>
            <person name="Hosoyama A."/>
            <person name="Uohara A."/>
            <person name="Ohji S."/>
            <person name="Ichikawa N."/>
        </authorList>
    </citation>
    <scope>NUCLEOTIDE SEQUENCE [LARGE SCALE GENOMIC DNA]</scope>
    <source>
        <strain evidence="1 2">NBRC 102076</strain>
    </source>
</reference>
<accession>A0A4Y3ILS9</accession>